<dbReference type="PANTHER" id="PTHR10302:SF27">
    <property type="entry name" value="SINGLE-STRANDED DNA-BINDING PROTEIN"/>
    <property type="match status" value="1"/>
</dbReference>
<evidence type="ECO:0000256" key="4">
    <source>
        <dbReference type="SAM" id="MobiDB-lite"/>
    </source>
</evidence>
<dbReference type="GO" id="GO:0003677">
    <property type="term" value="F:DNA binding"/>
    <property type="evidence" value="ECO:0007669"/>
    <property type="project" value="UniProtKB-KW"/>
</dbReference>
<feature type="region of interest" description="Disordered" evidence="4">
    <location>
        <begin position="180"/>
        <end position="219"/>
    </location>
</feature>
<keyword evidence="6" id="KW-1185">Reference proteome</keyword>
<dbReference type="Proteomes" id="UP000830343">
    <property type="component" value="Chromosome"/>
</dbReference>
<comment type="subunit">
    <text evidence="2">Homotetramer.</text>
</comment>
<dbReference type="HAMAP" id="MF_00984">
    <property type="entry name" value="SSB"/>
    <property type="match status" value="1"/>
</dbReference>
<evidence type="ECO:0000256" key="2">
    <source>
        <dbReference type="HAMAP-Rule" id="MF_00984"/>
    </source>
</evidence>
<dbReference type="SUPFAM" id="SSF50249">
    <property type="entry name" value="Nucleic acid-binding proteins"/>
    <property type="match status" value="1"/>
</dbReference>
<dbReference type="InterPro" id="IPR012340">
    <property type="entry name" value="NA-bd_OB-fold"/>
</dbReference>
<sequence>MINKAIVAGRLVKAPLLRQAANNTTIVTFSLAVDRGNSKQGERQTDFLMCKAFNKTAENIHKYCNQGSFVSITGQIHSTRYEKDGKTNFGTEILIENIKFLPNMSSNKAEKHESRADTIWNSLSEEVKDKITNSLLTKGTDQLLQTQSTAEERWNSKLFENQEDKSPNVFAEQADEIIKKATNNEVNIENKDETSSQESDDATSAESEDSTVTDSNIPF</sequence>
<keyword evidence="1 2" id="KW-0238">DNA-binding</keyword>
<dbReference type="PANTHER" id="PTHR10302">
    <property type="entry name" value="SINGLE-STRANDED DNA-BINDING PROTEIN"/>
    <property type="match status" value="1"/>
</dbReference>
<evidence type="ECO:0000256" key="1">
    <source>
        <dbReference type="ARBA" id="ARBA00023125"/>
    </source>
</evidence>
<comment type="caution">
    <text evidence="2">Lacks conserved residue(s) required for the propagation of feature annotation.</text>
</comment>
<dbReference type="Gene3D" id="2.40.50.140">
    <property type="entry name" value="Nucleic acid-binding proteins"/>
    <property type="match status" value="1"/>
</dbReference>
<name>A0ABY3ZTQ7_9STAP</name>
<dbReference type="InterPro" id="IPR011344">
    <property type="entry name" value="ssDNA-bd"/>
</dbReference>
<evidence type="ECO:0000313" key="5">
    <source>
        <dbReference type="EMBL" id="UOB20286.1"/>
    </source>
</evidence>
<evidence type="ECO:0000313" key="6">
    <source>
        <dbReference type="Proteomes" id="UP000830343"/>
    </source>
</evidence>
<dbReference type="NCBIfam" id="TIGR00621">
    <property type="entry name" value="ssb"/>
    <property type="match status" value="1"/>
</dbReference>
<reference evidence="5" key="2">
    <citation type="submission" date="2022-04" db="EMBL/GenBank/DDBJ databases">
        <title>Antimicrobial genetic elements in methicillin-resistant Macrococcus armenti.</title>
        <authorList>
            <person name="Keller J.E."/>
            <person name="Schwendener S."/>
            <person name="Pantucek R."/>
            <person name="Perreten V."/>
        </authorList>
    </citation>
    <scope>NUCLEOTIDE SEQUENCE</scope>
    <source>
        <strain evidence="5">CCM 2609</strain>
    </source>
</reference>
<proteinExistence type="inferred from homology"/>
<dbReference type="PROSITE" id="PS50935">
    <property type="entry name" value="SSB"/>
    <property type="match status" value="1"/>
</dbReference>
<reference evidence="5" key="1">
    <citation type="submission" date="2022-03" db="EMBL/GenBank/DDBJ databases">
        <authorList>
            <person name="Vrbovska V."/>
            <person name="Kovarovic V."/>
            <person name="Botka T."/>
            <person name="Pantucek R."/>
        </authorList>
    </citation>
    <scope>NUCLEOTIDE SEQUENCE</scope>
    <source>
        <strain evidence="5">CCM 2609</strain>
    </source>
</reference>
<organism evidence="5 6">
    <name type="scientific">Macrococcus armenti</name>
    <dbReference type="NCBI Taxonomy" id="2875764"/>
    <lineage>
        <taxon>Bacteria</taxon>
        <taxon>Bacillati</taxon>
        <taxon>Bacillota</taxon>
        <taxon>Bacilli</taxon>
        <taxon>Bacillales</taxon>
        <taxon>Staphylococcaceae</taxon>
        <taxon>Macrococcus</taxon>
    </lineage>
</organism>
<dbReference type="EMBL" id="CP094348">
    <property type="protein sequence ID" value="UOB20286.1"/>
    <property type="molecule type" value="Genomic_DNA"/>
</dbReference>
<evidence type="ECO:0000256" key="3">
    <source>
        <dbReference type="RuleBase" id="RU000524"/>
    </source>
</evidence>
<dbReference type="InterPro" id="IPR000424">
    <property type="entry name" value="Primosome_PriB/ssb"/>
</dbReference>
<protein>
    <recommendedName>
        <fullName evidence="2 3">Single-stranded DNA-binding protein</fullName>
        <shortName evidence="2">SSB</shortName>
    </recommendedName>
</protein>
<accession>A0ABY3ZTQ7</accession>
<dbReference type="CDD" id="cd04496">
    <property type="entry name" value="SSB_OBF"/>
    <property type="match status" value="1"/>
</dbReference>
<gene>
    <name evidence="5" type="ORF">MRZ06_09885</name>
</gene>
<dbReference type="Pfam" id="PF00436">
    <property type="entry name" value="SSB"/>
    <property type="match status" value="1"/>
</dbReference>
<dbReference type="RefSeq" id="WP_243365667.1">
    <property type="nucleotide sequence ID" value="NZ_CP094348.1"/>
</dbReference>
<feature type="compositionally biased region" description="Acidic residues" evidence="4">
    <location>
        <begin position="198"/>
        <end position="211"/>
    </location>
</feature>